<evidence type="ECO:0000313" key="2">
    <source>
        <dbReference type="EMBL" id="KAH9526834.1"/>
    </source>
</evidence>
<evidence type="ECO:0000256" key="1">
    <source>
        <dbReference type="SAM" id="Phobius"/>
    </source>
</evidence>
<feature type="transmembrane region" description="Helical" evidence="1">
    <location>
        <begin position="48"/>
        <end position="68"/>
    </location>
</feature>
<comment type="caution">
    <text evidence="2">The sequence shown here is derived from an EMBL/GenBank/DDBJ whole genome shotgun (WGS) entry which is preliminary data.</text>
</comment>
<gene>
    <name evidence="2" type="ORF">DERF_000892</name>
</gene>
<reference evidence="2" key="2">
    <citation type="journal article" date="2022" name="Res Sq">
        <title>Comparative Genomics Reveals Insights into the Divergent Evolution of Astigmatic Mites and Household Pest Adaptations.</title>
        <authorList>
            <person name="Xiong Q."/>
            <person name="Wan A.T.-Y."/>
            <person name="Liu X.-Y."/>
            <person name="Fung C.S.-H."/>
            <person name="Xiao X."/>
            <person name="Malainual N."/>
            <person name="Hou J."/>
            <person name="Wang L."/>
            <person name="Wang M."/>
            <person name="Yang K."/>
            <person name="Cui Y."/>
            <person name="Leung E."/>
            <person name="Nong W."/>
            <person name="Shin S.-K."/>
            <person name="Au S."/>
            <person name="Jeong K.Y."/>
            <person name="Chew F.T."/>
            <person name="Hui J."/>
            <person name="Leung T.F."/>
            <person name="Tungtrongchitr A."/>
            <person name="Zhong N."/>
            <person name="Liu Z."/>
            <person name="Tsui S."/>
        </authorList>
    </citation>
    <scope>NUCLEOTIDE SEQUENCE</scope>
    <source>
        <strain evidence="2">Derf</strain>
        <tissue evidence="2">Whole organism</tissue>
    </source>
</reference>
<keyword evidence="1" id="KW-0812">Transmembrane</keyword>
<evidence type="ECO:0000313" key="3">
    <source>
        <dbReference type="Proteomes" id="UP000790347"/>
    </source>
</evidence>
<keyword evidence="1" id="KW-1133">Transmembrane helix</keyword>
<proteinExistence type="predicted"/>
<dbReference type="EMBL" id="ASGP02000001">
    <property type="protein sequence ID" value="KAH9526834.1"/>
    <property type="molecule type" value="Genomic_DNA"/>
</dbReference>
<dbReference type="Proteomes" id="UP000790347">
    <property type="component" value="Unassembled WGS sequence"/>
</dbReference>
<organism evidence="2 3">
    <name type="scientific">Dermatophagoides farinae</name>
    <name type="common">American house dust mite</name>
    <dbReference type="NCBI Taxonomy" id="6954"/>
    <lineage>
        <taxon>Eukaryota</taxon>
        <taxon>Metazoa</taxon>
        <taxon>Ecdysozoa</taxon>
        <taxon>Arthropoda</taxon>
        <taxon>Chelicerata</taxon>
        <taxon>Arachnida</taxon>
        <taxon>Acari</taxon>
        <taxon>Acariformes</taxon>
        <taxon>Sarcoptiformes</taxon>
        <taxon>Astigmata</taxon>
        <taxon>Psoroptidia</taxon>
        <taxon>Analgoidea</taxon>
        <taxon>Pyroglyphidae</taxon>
        <taxon>Dermatophagoidinae</taxon>
        <taxon>Dermatophagoides</taxon>
    </lineage>
</organism>
<keyword evidence="1" id="KW-0472">Membrane</keyword>
<reference evidence="2" key="1">
    <citation type="submission" date="2013-05" db="EMBL/GenBank/DDBJ databases">
        <authorList>
            <person name="Yim A.K.Y."/>
            <person name="Chan T.F."/>
            <person name="Ji K.M."/>
            <person name="Liu X.Y."/>
            <person name="Zhou J.W."/>
            <person name="Li R.Q."/>
            <person name="Yang K.Y."/>
            <person name="Li J."/>
            <person name="Li M."/>
            <person name="Law P.T.W."/>
            <person name="Wu Y.L."/>
            <person name="Cai Z.L."/>
            <person name="Qin H."/>
            <person name="Bao Y."/>
            <person name="Leung R.K.K."/>
            <person name="Ng P.K.S."/>
            <person name="Zou J."/>
            <person name="Zhong X.J."/>
            <person name="Ran P.X."/>
            <person name="Zhong N.S."/>
            <person name="Liu Z.G."/>
            <person name="Tsui S.K.W."/>
        </authorList>
    </citation>
    <scope>NUCLEOTIDE SEQUENCE</scope>
    <source>
        <strain evidence="2">Derf</strain>
        <tissue evidence="2">Whole organism</tissue>
    </source>
</reference>
<dbReference type="AlphaFoldDB" id="A0A922I8B9"/>
<name>A0A922I8B9_DERFA</name>
<protein>
    <submittedName>
        <fullName evidence="2">Uncharacterized protein</fullName>
    </submittedName>
</protein>
<keyword evidence="3" id="KW-1185">Reference proteome</keyword>
<sequence length="72" mass="8396">MSKPQRTKEKKLLAIIIIYTAPQTEEARTQFPPPCKYKRIGYIIKIESILTFNCLRFTVIIIILLQSITKND</sequence>
<accession>A0A922I8B9</accession>